<name>A0ABQ8UMJ2_9EUKA</name>
<evidence type="ECO:0000313" key="2">
    <source>
        <dbReference type="Proteomes" id="UP001141327"/>
    </source>
</evidence>
<dbReference type="Pfam" id="PF02996">
    <property type="entry name" value="Prefoldin"/>
    <property type="match status" value="1"/>
</dbReference>
<gene>
    <name evidence="1" type="ORF">PAPYR_3421</name>
</gene>
<sequence length="143" mass="16076">MQEKIAEFQVFAGRLRGDLQQATSVQDALAQDIDSYEELKRNLEIIVDNHLTELHIVTEGGDGPVEGHIPDTSKVYVEVGFGFHVEMTPDEAIRFIPRRIALLRPRLERQTEKVLDIKTRLQVILAGLSELEGLPSSDTQEQG</sequence>
<dbReference type="Gene3D" id="1.10.287.370">
    <property type="match status" value="1"/>
</dbReference>
<reference evidence="1" key="1">
    <citation type="journal article" date="2022" name="bioRxiv">
        <title>Genomics of Preaxostyla Flagellates Illuminates Evolutionary Transitions and the Path Towards Mitochondrial Loss.</title>
        <authorList>
            <person name="Novak L.V.F."/>
            <person name="Treitli S.C."/>
            <person name="Pyrih J."/>
            <person name="Halakuc P."/>
            <person name="Pipaliya S.V."/>
            <person name="Vacek V."/>
            <person name="Brzon O."/>
            <person name="Soukal P."/>
            <person name="Eme L."/>
            <person name="Dacks J.B."/>
            <person name="Karnkowska A."/>
            <person name="Elias M."/>
            <person name="Hampl V."/>
        </authorList>
    </citation>
    <scope>NUCLEOTIDE SEQUENCE</scope>
    <source>
        <strain evidence="1">RCP-MX</strain>
    </source>
</reference>
<comment type="caution">
    <text evidence="1">The sequence shown here is derived from an EMBL/GenBank/DDBJ whole genome shotgun (WGS) entry which is preliminary data.</text>
</comment>
<dbReference type="SUPFAM" id="SSF46579">
    <property type="entry name" value="Prefoldin"/>
    <property type="match status" value="1"/>
</dbReference>
<protein>
    <submittedName>
        <fullName evidence="1">Uncharacterized protein</fullName>
    </submittedName>
</protein>
<dbReference type="CDD" id="cd23158">
    <property type="entry name" value="Prefoldin_UXT"/>
    <property type="match status" value="1"/>
</dbReference>
<proteinExistence type="predicted"/>
<dbReference type="Proteomes" id="UP001141327">
    <property type="component" value="Unassembled WGS sequence"/>
</dbReference>
<dbReference type="EMBL" id="JAPMOS010000013">
    <property type="protein sequence ID" value="KAJ4460393.1"/>
    <property type="molecule type" value="Genomic_DNA"/>
</dbReference>
<dbReference type="InterPro" id="IPR009053">
    <property type="entry name" value="Prefoldin"/>
</dbReference>
<organism evidence="1 2">
    <name type="scientific">Paratrimastix pyriformis</name>
    <dbReference type="NCBI Taxonomy" id="342808"/>
    <lineage>
        <taxon>Eukaryota</taxon>
        <taxon>Metamonada</taxon>
        <taxon>Preaxostyla</taxon>
        <taxon>Paratrimastigidae</taxon>
        <taxon>Paratrimastix</taxon>
    </lineage>
</organism>
<dbReference type="InterPro" id="IPR004127">
    <property type="entry name" value="Prefoldin_subunit_alpha"/>
</dbReference>
<keyword evidence="2" id="KW-1185">Reference proteome</keyword>
<accession>A0ABQ8UMJ2</accession>
<evidence type="ECO:0000313" key="1">
    <source>
        <dbReference type="EMBL" id="KAJ4460393.1"/>
    </source>
</evidence>